<dbReference type="Gene3D" id="1.20.58.390">
    <property type="entry name" value="Neurotransmitter-gated ion-channel transmembrane domain"/>
    <property type="match status" value="1"/>
</dbReference>
<evidence type="ECO:0000313" key="8">
    <source>
        <dbReference type="EMBL" id="JAP84267.1"/>
    </source>
</evidence>
<evidence type="ECO:0000256" key="4">
    <source>
        <dbReference type="ARBA" id="ARBA00023136"/>
    </source>
</evidence>
<sequence>MQIHQLRKCSLALCLFLLCLAQALDNRAVQIKRIKDNITNTAKYRRTARPQTTANETTVVSFELKATGVPSLTPRRRHLFLNAFICLSWKDKRVAWDPKNYGGVDSVFLNSSEIWTPSIIELSPLELIRPRDAMVSLTSAGEATWCPLYSISAICEMDMSDFPFDQHKCSMAFTNAISQEKNVNITLAGQPTLPEQEHSEFAVLSIEGERTVLSFNMGEFEYPKISFHVLLERRTSLHLFTVLLPTVAVVLLSLLVFWLPPESERKLTLIGAALLTSLLLLYRADDIASGSNSVPRIVKVLGGGVLMNALIAASTVLSTNMAQSAPSCALPVFLVKLSEFVAHRLPCPCPAGRLGIGDDEGGVQNKSYNNAVAREWYTAARALDRVLGLIFTAAYVVLCL</sequence>
<feature type="chain" id="PRO_5007286383" evidence="6">
    <location>
        <begin position="22"/>
        <end position="400"/>
    </location>
</feature>
<proteinExistence type="predicted"/>
<evidence type="ECO:0000259" key="7">
    <source>
        <dbReference type="Pfam" id="PF02931"/>
    </source>
</evidence>
<dbReference type="InterPro" id="IPR006202">
    <property type="entry name" value="Neur_chan_lig-bd"/>
</dbReference>
<reference evidence="8" key="1">
    <citation type="journal article" date="2016" name="Ticks Tick Borne Dis.">
        <title>De novo assembly and annotation of the salivary gland transcriptome of Rhipicephalus appendiculatus male and female ticks during blood feeding.</title>
        <authorList>
            <person name="de Castro M.H."/>
            <person name="de Klerk D."/>
            <person name="Pienaar R."/>
            <person name="Latif A.A."/>
            <person name="Rees D.J."/>
            <person name="Mans B.J."/>
        </authorList>
    </citation>
    <scope>NUCLEOTIDE SEQUENCE</scope>
    <source>
        <tissue evidence="8">Salivary glands</tissue>
    </source>
</reference>
<dbReference type="SUPFAM" id="SSF63712">
    <property type="entry name" value="Nicotinic receptor ligand binding domain-like"/>
    <property type="match status" value="1"/>
</dbReference>
<evidence type="ECO:0000256" key="6">
    <source>
        <dbReference type="SAM" id="SignalP"/>
    </source>
</evidence>
<dbReference type="SUPFAM" id="SSF90112">
    <property type="entry name" value="Neurotransmitter-gated ion-channel transmembrane pore"/>
    <property type="match status" value="1"/>
</dbReference>
<feature type="transmembrane region" description="Helical" evidence="5">
    <location>
        <begin position="296"/>
        <end position="317"/>
    </location>
</feature>
<dbReference type="AlphaFoldDB" id="A0A131YZ46"/>
<feature type="domain" description="Neurotransmitter-gated ion-channel ligand-binding" evidence="7">
    <location>
        <begin position="36"/>
        <end position="234"/>
    </location>
</feature>
<dbReference type="GO" id="GO:0016020">
    <property type="term" value="C:membrane"/>
    <property type="evidence" value="ECO:0007669"/>
    <property type="project" value="UniProtKB-SubCell"/>
</dbReference>
<dbReference type="CDD" id="cd18989">
    <property type="entry name" value="LGIC_ECD_cation"/>
    <property type="match status" value="1"/>
</dbReference>
<feature type="signal peptide" evidence="6">
    <location>
        <begin position="1"/>
        <end position="21"/>
    </location>
</feature>
<dbReference type="Pfam" id="PF02931">
    <property type="entry name" value="Neur_chan_LBD"/>
    <property type="match status" value="1"/>
</dbReference>
<dbReference type="PROSITE" id="PS00236">
    <property type="entry name" value="NEUROTR_ION_CHANNEL"/>
    <property type="match status" value="1"/>
</dbReference>
<organism evidence="8">
    <name type="scientific">Rhipicephalus appendiculatus</name>
    <name type="common">Brown ear tick</name>
    <dbReference type="NCBI Taxonomy" id="34631"/>
    <lineage>
        <taxon>Eukaryota</taxon>
        <taxon>Metazoa</taxon>
        <taxon>Ecdysozoa</taxon>
        <taxon>Arthropoda</taxon>
        <taxon>Chelicerata</taxon>
        <taxon>Arachnida</taxon>
        <taxon>Acari</taxon>
        <taxon>Parasitiformes</taxon>
        <taxon>Ixodida</taxon>
        <taxon>Ixodoidea</taxon>
        <taxon>Ixodidae</taxon>
        <taxon>Rhipicephalinae</taxon>
        <taxon>Rhipicephalus</taxon>
        <taxon>Rhipicephalus</taxon>
    </lineage>
</organism>
<accession>A0A131YZ46</accession>
<dbReference type="InterPro" id="IPR006201">
    <property type="entry name" value="Neur_channel"/>
</dbReference>
<keyword evidence="6" id="KW-0732">Signal</keyword>
<dbReference type="InterPro" id="IPR036719">
    <property type="entry name" value="Neuro-gated_channel_TM_sf"/>
</dbReference>
<dbReference type="EMBL" id="GEDV01004290">
    <property type="protein sequence ID" value="JAP84267.1"/>
    <property type="molecule type" value="Transcribed_RNA"/>
</dbReference>
<dbReference type="PANTHER" id="PTHR18945">
    <property type="entry name" value="NEUROTRANSMITTER GATED ION CHANNEL"/>
    <property type="match status" value="1"/>
</dbReference>
<dbReference type="GO" id="GO:0004888">
    <property type="term" value="F:transmembrane signaling receptor activity"/>
    <property type="evidence" value="ECO:0007669"/>
    <property type="project" value="InterPro"/>
</dbReference>
<feature type="transmembrane region" description="Helical" evidence="5">
    <location>
        <begin position="237"/>
        <end position="260"/>
    </location>
</feature>
<name>A0A131YZ46_RHIAP</name>
<keyword evidence="3 5" id="KW-1133">Transmembrane helix</keyword>
<evidence type="ECO:0000256" key="1">
    <source>
        <dbReference type="ARBA" id="ARBA00004141"/>
    </source>
</evidence>
<dbReference type="InterPro" id="IPR018000">
    <property type="entry name" value="Neurotransmitter_ion_chnl_CS"/>
</dbReference>
<dbReference type="GO" id="GO:0005230">
    <property type="term" value="F:extracellular ligand-gated monoatomic ion channel activity"/>
    <property type="evidence" value="ECO:0007669"/>
    <property type="project" value="InterPro"/>
</dbReference>
<comment type="subcellular location">
    <subcellularLocation>
        <location evidence="1">Membrane</location>
        <topology evidence="1">Multi-pass membrane protein</topology>
    </subcellularLocation>
</comment>
<feature type="transmembrane region" description="Helical" evidence="5">
    <location>
        <begin position="267"/>
        <end position="284"/>
    </location>
</feature>
<evidence type="ECO:0000256" key="2">
    <source>
        <dbReference type="ARBA" id="ARBA00022692"/>
    </source>
</evidence>
<dbReference type="Gene3D" id="2.70.170.10">
    <property type="entry name" value="Neurotransmitter-gated ion-channel ligand-binding domain"/>
    <property type="match status" value="1"/>
</dbReference>
<keyword evidence="8" id="KW-0675">Receptor</keyword>
<evidence type="ECO:0000256" key="3">
    <source>
        <dbReference type="ARBA" id="ARBA00022989"/>
    </source>
</evidence>
<dbReference type="InterPro" id="IPR038050">
    <property type="entry name" value="Neuro_actylchol_rec"/>
</dbReference>
<keyword evidence="4 5" id="KW-0472">Membrane</keyword>
<keyword evidence="2 5" id="KW-0812">Transmembrane</keyword>
<protein>
    <submittedName>
        <fullName evidence="8">Nicotinic acetylcholine receptor, invertebrate</fullName>
    </submittedName>
</protein>
<evidence type="ECO:0000256" key="5">
    <source>
        <dbReference type="SAM" id="Phobius"/>
    </source>
</evidence>
<dbReference type="InterPro" id="IPR036734">
    <property type="entry name" value="Neur_chan_lig-bd_sf"/>
</dbReference>